<dbReference type="SMART" id="SM00382">
    <property type="entry name" value="AAA"/>
    <property type="match status" value="1"/>
</dbReference>
<evidence type="ECO:0000259" key="2">
    <source>
        <dbReference type="SMART" id="SM00382"/>
    </source>
</evidence>
<dbReference type="GO" id="GO:0005524">
    <property type="term" value="F:ATP binding"/>
    <property type="evidence" value="ECO:0007669"/>
    <property type="project" value="InterPro"/>
</dbReference>
<dbReference type="Gene3D" id="3.40.50.300">
    <property type="entry name" value="P-loop containing nucleotide triphosphate hydrolases"/>
    <property type="match status" value="1"/>
</dbReference>
<feature type="compositionally biased region" description="Basic residues" evidence="1">
    <location>
        <begin position="448"/>
        <end position="457"/>
    </location>
</feature>
<name>A0AAN6MEM3_9PEZI</name>
<evidence type="ECO:0000313" key="3">
    <source>
        <dbReference type="EMBL" id="KAK3899109.1"/>
    </source>
</evidence>
<dbReference type="CDD" id="cd19481">
    <property type="entry name" value="RecA-like_protease"/>
    <property type="match status" value="1"/>
</dbReference>
<dbReference type="PANTHER" id="PTHR46411:SF2">
    <property type="entry name" value="AAA+ ATPASE DOMAIN-CONTAINING PROTEIN"/>
    <property type="match status" value="1"/>
</dbReference>
<gene>
    <name evidence="3" type="ORF">C8A05DRAFT_18413</name>
</gene>
<dbReference type="AlphaFoldDB" id="A0AAN6MEM3"/>
<reference evidence="3" key="2">
    <citation type="submission" date="2023-05" db="EMBL/GenBank/DDBJ databases">
        <authorList>
            <consortium name="Lawrence Berkeley National Laboratory"/>
            <person name="Steindorff A."/>
            <person name="Hensen N."/>
            <person name="Bonometti L."/>
            <person name="Westerberg I."/>
            <person name="Brannstrom I.O."/>
            <person name="Guillou S."/>
            <person name="Cros-Aarteil S."/>
            <person name="Calhoun S."/>
            <person name="Haridas S."/>
            <person name="Kuo A."/>
            <person name="Mondo S."/>
            <person name="Pangilinan J."/>
            <person name="Riley R."/>
            <person name="Labutti K."/>
            <person name="Andreopoulos B."/>
            <person name="Lipzen A."/>
            <person name="Chen C."/>
            <person name="Yanf M."/>
            <person name="Daum C."/>
            <person name="Ng V."/>
            <person name="Clum A."/>
            <person name="Ohm R."/>
            <person name="Martin F."/>
            <person name="Silar P."/>
            <person name="Natvig D."/>
            <person name="Lalanne C."/>
            <person name="Gautier V."/>
            <person name="Ament-Velasquez S.L."/>
            <person name="Kruys A."/>
            <person name="Hutchinson M.I."/>
            <person name="Powell A.J."/>
            <person name="Barry K."/>
            <person name="Miller A.N."/>
            <person name="Grigoriev I.V."/>
            <person name="Debuchy R."/>
            <person name="Gladieux P."/>
            <person name="Thoren M.H."/>
            <person name="Johannesson H."/>
        </authorList>
    </citation>
    <scope>NUCLEOTIDE SEQUENCE</scope>
    <source>
        <strain evidence="3">CBS 103.79</strain>
    </source>
</reference>
<accession>A0AAN6MEM3</accession>
<dbReference type="InterPro" id="IPR054289">
    <property type="entry name" value="DUF7025"/>
</dbReference>
<sequence length="822" mass="92200">MSLAEYQSVLPDIFNGPASPSVAKSGAAPVKIPPAQDPGAKETQVSATPLPRTCWTKGFIDIIELHKKNSDGGYDQQIIPTGRYLPKRAKHASKARKYEDHVLVLRRTALQQREGVAVLRVELEIQSRGLCKALRKIMRNCYEGTNLQTYPVKLSAPFPELFFYRDEIRDLAQSDDVSPELRHEAQLLHDFILSNGLLSSILHDHERYNKKRQVAGDILWTIYPPNSLAVLNVEGVQECWVVRNVLQLRTDTGYVWEVTGVRMGCNGKKPGFFRQKCVVAAVTMGLNNIAELPLVPVDQVQDWTRVKAVLVERHKRLERSLGESLISFKPQVYKGDAWKWYRVGVSYAPSKTPLSDEKQLDERVVVDYKAFREGSPNSYQQVGDPEDLNALNKRRKGQPAVRARGVVVKAESDASSDSDDSDDSRDSGNVDDSDDENDAANPATTGGPRRKNVNKKRTTTDATTLEDLAQDAEQVFHISREDFKLLFPAFVPAFGLKSKEWRWVMADGLQDVVWNSRAFHSLQYDQGTKDLVHALVRGHKRGLKTGFDDLIAGKGQGLVFLLHGEPGLGKTLTAESIADYLERPLYSISGGEVGTDVHSVENRLNQIFDLTKRWDAVSLLDEADVLLCKRSTAEMERNAIVGVFLRKLEYLQGVLFLTTNRKTDFDEAFKSRIHVTISYPALSNEAQSTIWKRLIENNKDVKLDQAWNDQVYAALGMLNLNGRTIKNILRTAVAYAYADSDALGLRHVVAMLQTELREVDDGVEEQNLTAVEREKRAGMLGGLKRLEQLAGQDAGAVGRLPKEEELFNECFVQRSRSRQFPS</sequence>
<proteinExistence type="predicted"/>
<comment type="caution">
    <text evidence="3">The sequence shown here is derived from an EMBL/GenBank/DDBJ whole genome shotgun (WGS) entry which is preliminary data.</text>
</comment>
<keyword evidence="4" id="KW-1185">Reference proteome</keyword>
<dbReference type="SUPFAM" id="SSF52540">
    <property type="entry name" value="P-loop containing nucleoside triphosphate hydrolases"/>
    <property type="match status" value="1"/>
</dbReference>
<feature type="compositionally biased region" description="Acidic residues" evidence="1">
    <location>
        <begin position="414"/>
        <end position="438"/>
    </location>
</feature>
<evidence type="ECO:0000256" key="1">
    <source>
        <dbReference type="SAM" id="MobiDB-lite"/>
    </source>
</evidence>
<organism evidence="3 4">
    <name type="scientific">Staphylotrichum tortipilum</name>
    <dbReference type="NCBI Taxonomy" id="2831512"/>
    <lineage>
        <taxon>Eukaryota</taxon>
        <taxon>Fungi</taxon>
        <taxon>Dikarya</taxon>
        <taxon>Ascomycota</taxon>
        <taxon>Pezizomycotina</taxon>
        <taxon>Sordariomycetes</taxon>
        <taxon>Sordariomycetidae</taxon>
        <taxon>Sordariales</taxon>
        <taxon>Chaetomiaceae</taxon>
        <taxon>Staphylotrichum</taxon>
    </lineage>
</organism>
<dbReference type="InterPro" id="IPR003959">
    <property type="entry name" value="ATPase_AAA_core"/>
</dbReference>
<dbReference type="Proteomes" id="UP001303889">
    <property type="component" value="Unassembled WGS sequence"/>
</dbReference>
<dbReference type="Pfam" id="PF22942">
    <property type="entry name" value="DUF7025"/>
    <property type="match status" value="1"/>
</dbReference>
<reference evidence="3" key="1">
    <citation type="journal article" date="2023" name="Mol. Phylogenet. Evol.">
        <title>Genome-scale phylogeny and comparative genomics of the fungal order Sordariales.</title>
        <authorList>
            <person name="Hensen N."/>
            <person name="Bonometti L."/>
            <person name="Westerberg I."/>
            <person name="Brannstrom I.O."/>
            <person name="Guillou S."/>
            <person name="Cros-Aarteil S."/>
            <person name="Calhoun S."/>
            <person name="Haridas S."/>
            <person name="Kuo A."/>
            <person name="Mondo S."/>
            <person name="Pangilinan J."/>
            <person name="Riley R."/>
            <person name="LaButti K."/>
            <person name="Andreopoulos B."/>
            <person name="Lipzen A."/>
            <person name="Chen C."/>
            <person name="Yan M."/>
            <person name="Daum C."/>
            <person name="Ng V."/>
            <person name="Clum A."/>
            <person name="Steindorff A."/>
            <person name="Ohm R.A."/>
            <person name="Martin F."/>
            <person name="Silar P."/>
            <person name="Natvig D.O."/>
            <person name="Lalanne C."/>
            <person name="Gautier V."/>
            <person name="Ament-Velasquez S.L."/>
            <person name="Kruys A."/>
            <person name="Hutchinson M.I."/>
            <person name="Powell A.J."/>
            <person name="Barry K."/>
            <person name="Miller A.N."/>
            <person name="Grigoriev I.V."/>
            <person name="Debuchy R."/>
            <person name="Gladieux P."/>
            <person name="Hiltunen Thoren M."/>
            <person name="Johannesson H."/>
        </authorList>
    </citation>
    <scope>NUCLEOTIDE SEQUENCE</scope>
    <source>
        <strain evidence="3">CBS 103.79</strain>
    </source>
</reference>
<dbReference type="Pfam" id="PF00004">
    <property type="entry name" value="AAA"/>
    <property type="match status" value="1"/>
</dbReference>
<dbReference type="PANTHER" id="PTHR46411">
    <property type="entry name" value="FAMILY ATPASE, PUTATIVE-RELATED"/>
    <property type="match status" value="1"/>
</dbReference>
<dbReference type="InterPro" id="IPR027417">
    <property type="entry name" value="P-loop_NTPase"/>
</dbReference>
<feature type="region of interest" description="Disordered" evidence="1">
    <location>
        <begin position="375"/>
        <end position="465"/>
    </location>
</feature>
<evidence type="ECO:0000313" key="4">
    <source>
        <dbReference type="Proteomes" id="UP001303889"/>
    </source>
</evidence>
<dbReference type="InterPro" id="IPR003593">
    <property type="entry name" value="AAA+_ATPase"/>
</dbReference>
<dbReference type="EMBL" id="MU855832">
    <property type="protein sequence ID" value="KAK3899109.1"/>
    <property type="molecule type" value="Genomic_DNA"/>
</dbReference>
<protein>
    <recommendedName>
        <fullName evidence="2">AAA+ ATPase domain-containing protein</fullName>
    </recommendedName>
</protein>
<feature type="domain" description="AAA+ ATPase" evidence="2">
    <location>
        <begin position="556"/>
        <end position="683"/>
    </location>
</feature>
<dbReference type="GO" id="GO:0016887">
    <property type="term" value="F:ATP hydrolysis activity"/>
    <property type="evidence" value="ECO:0007669"/>
    <property type="project" value="InterPro"/>
</dbReference>